<evidence type="ECO:0000256" key="4">
    <source>
        <dbReference type="ARBA" id="ARBA00022475"/>
    </source>
</evidence>
<evidence type="ECO:0000313" key="10">
    <source>
        <dbReference type="EMBL" id="ERT57105.1"/>
    </source>
</evidence>
<evidence type="ECO:0000256" key="9">
    <source>
        <dbReference type="SAM" id="Phobius"/>
    </source>
</evidence>
<dbReference type="STRING" id="1111454.HMPREF1250_1681"/>
<feature type="transmembrane region" description="Helical" evidence="9">
    <location>
        <begin position="216"/>
        <end position="233"/>
    </location>
</feature>
<feature type="transmembrane region" description="Helical" evidence="9">
    <location>
        <begin position="297"/>
        <end position="315"/>
    </location>
</feature>
<dbReference type="GO" id="GO:0005886">
    <property type="term" value="C:plasma membrane"/>
    <property type="evidence" value="ECO:0007669"/>
    <property type="project" value="UniProtKB-SubCell"/>
</dbReference>
<keyword evidence="4" id="KW-1003">Cell membrane</keyword>
<dbReference type="Pfam" id="PF01594">
    <property type="entry name" value="AI-2E_transport"/>
    <property type="match status" value="1"/>
</dbReference>
<organism evidence="10 11">
    <name type="scientific">Megasphaera vaginalis</name>
    <name type="common">ex Srinivasan et al. 2021</name>
    <dbReference type="NCBI Taxonomy" id="1111454"/>
    <lineage>
        <taxon>Bacteria</taxon>
        <taxon>Bacillati</taxon>
        <taxon>Bacillota</taxon>
        <taxon>Negativicutes</taxon>
        <taxon>Veillonellales</taxon>
        <taxon>Veillonellaceae</taxon>
        <taxon>Megasphaera</taxon>
    </lineage>
</organism>
<sequence>MTAYKEAQFWLRVVLAVFAVALFLSVHAVYWPVVVSLIITFVLIPVRDGIGKGLKKITKRDVPVGVSIILSFAVLLLTLFIITNIILRPLLAQVNLLAANFNTIVNQMAALVTQLENEQTQFYVPDQVKAVINDTFVKISNYGIDGIRDLIRSIFVIAGTVVEFFVVPFITFYFMKDGKKMVNSFIAIYPPGYTAHIRQVFIEIHHVLSRYIRGQLLMSCIIATLTFCGMWFMGVPYPMVIGLLAAVTEWIPIIGPIIGAVPAVLLGATVDLPLAVKVLVFYVVVQQMDSHLIMPQVMGAVISIHPVVIMISLLVGGTLFGVTGMVLAVPITAVLQIIGKHLWFYNSYKEKADDSCGKNERRSPGTDDEAHEGQN</sequence>
<feature type="region of interest" description="Disordered" evidence="8">
    <location>
        <begin position="352"/>
        <end position="375"/>
    </location>
</feature>
<name>U7UCK4_9FIRM</name>
<keyword evidence="6 9" id="KW-1133">Transmembrane helix</keyword>
<comment type="caution">
    <text evidence="10">The sequence shown here is derived from an EMBL/GenBank/DDBJ whole genome shotgun (WGS) entry which is preliminary data.</text>
</comment>
<evidence type="ECO:0000256" key="7">
    <source>
        <dbReference type="ARBA" id="ARBA00023136"/>
    </source>
</evidence>
<comment type="subcellular location">
    <subcellularLocation>
        <location evidence="1">Cell membrane</location>
        <topology evidence="1">Multi-pass membrane protein</topology>
    </subcellularLocation>
</comment>
<keyword evidence="11" id="KW-1185">Reference proteome</keyword>
<dbReference type="PATRIC" id="fig|1111454.3.peg.1971"/>
<feature type="transmembrane region" description="Helical" evidence="9">
    <location>
        <begin position="253"/>
        <end position="285"/>
    </location>
</feature>
<protein>
    <submittedName>
        <fullName evidence="10">PF01594 domain protein</fullName>
    </submittedName>
</protein>
<dbReference type="AlphaFoldDB" id="U7UCK4"/>
<dbReference type="eggNOG" id="COG0628">
    <property type="taxonomic scope" value="Bacteria"/>
</dbReference>
<feature type="compositionally biased region" description="Acidic residues" evidence="8">
    <location>
        <begin position="366"/>
        <end position="375"/>
    </location>
</feature>
<accession>U7UCK4</accession>
<dbReference type="GO" id="GO:0055085">
    <property type="term" value="P:transmembrane transport"/>
    <property type="evidence" value="ECO:0007669"/>
    <property type="project" value="TreeGrafter"/>
</dbReference>
<gene>
    <name evidence="10" type="ORF">HMPREF1250_1681</name>
</gene>
<evidence type="ECO:0000256" key="3">
    <source>
        <dbReference type="ARBA" id="ARBA00022448"/>
    </source>
</evidence>
<feature type="transmembrane region" description="Helical" evidence="9">
    <location>
        <begin position="321"/>
        <end position="339"/>
    </location>
</feature>
<feature type="compositionally biased region" description="Basic and acidic residues" evidence="8">
    <location>
        <begin position="352"/>
        <end position="365"/>
    </location>
</feature>
<dbReference type="PANTHER" id="PTHR21716">
    <property type="entry name" value="TRANSMEMBRANE PROTEIN"/>
    <property type="match status" value="1"/>
</dbReference>
<dbReference type="PANTHER" id="PTHR21716:SF53">
    <property type="entry name" value="PERMEASE PERM-RELATED"/>
    <property type="match status" value="1"/>
</dbReference>
<feature type="transmembrane region" description="Helical" evidence="9">
    <location>
        <begin position="150"/>
        <end position="175"/>
    </location>
</feature>
<feature type="transmembrane region" description="Helical" evidence="9">
    <location>
        <begin position="62"/>
        <end position="87"/>
    </location>
</feature>
<evidence type="ECO:0000256" key="8">
    <source>
        <dbReference type="SAM" id="MobiDB-lite"/>
    </source>
</evidence>
<dbReference type="Proteomes" id="UP000017090">
    <property type="component" value="Unassembled WGS sequence"/>
</dbReference>
<dbReference type="InterPro" id="IPR002549">
    <property type="entry name" value="AI-2E-like"/>
</dbReference>
<dbReference type="RefSeq" id="WP_023054412.1">
    <property type="nucleotide sequence ID" value="NZ_AWXA01000053.1"/>
</dbReference>
<evidence type="ECO:0000256" key="2">
    <source>
        <dbReference type="ARBA" id="ARBA00009773"/>
    </source>
</evidence>
<evidence type="ECO:0000256" key="6">
    <source>
        <dbReference type="ARBA" id="ARBA00022989"/>
    </source>
</evidence>
<keyword evidence="7 9" id="KW-0472">Membrane</keyword>
<evidence type="ECO:0000256" key="1">
    <source>
        <dbReference type="ARBA" id="ARBA00004651"/>
    </source>
</evidence>
<dbReference type="OrthoDB" id="9793390at2"/>
<keyword evidence="3" id="KW-0813">Transport</keyword>
<dbReference type="EMBL" id="AWXA01000053">
    <property type="protein sequence ID" value="ERT57105.1"/>
    <property type="molecule type" value="Genomic_DNA"/>
</dbReference>
<evidence type="ECO:0000256" key="5">
    <source>
        <dbReference type="ARBA" id="ARBA00022692"/>
    </source>
</evidence>
<comment type="similarity">
    <text evidence="2">Belongs to the autoinducer-2 exporter (AI-2E) (TC 2.A.86) family.</text>
</comment>
<evidence type="ECO:0000313" key="11">
    <source>
        <dbReference type="Proteomes" id="UP000017090"/>
    </source>
</evidence>
<keyword evidence="5 9" id="KW-0812">Transmembrane</keyword>
<proteinExistence type="inferred from homology"/>
<reference evidence="10 11" key="1">
    <citation type="submission" date="2013-09" db="EMBL/GenBank/DDBJ databases">
        <authorList>
            <person name="Durkin A.S."/>
            <person name="Haft D.R."/>
            <person name="McCorrison J."/>
            <person name="Torralba M."/>
            <person name="Gillis M."/>
            <person name="Haft D.H."/>
            <person name="Methe B."/>
            <person name="Sutton G."/>
            <person name="Nelson K.E."/>
        </authorList>
    </citation>
    <scope>NUCLEOTIDE SEQUENCE [LARGE SCALE GENOMIC DNA]</scope>
    <source>
        <strain evidence="10 11">BV3C16-1</strain>
    </source>
</reference>
<feature type="transmembrane region" description="Helical" evidence="9">
    <location>
        <begin position="7"/>
        <end position="24"/>
    </location>
</feature>